<evidence type="ECO:0000313" key="3">
    <source>
        <dbReference type="Proteomes" id="UP000028933"/>
    </source>
</evidence>
<name>A0A077EA90_9FLAO</name>
<keyword evidence="1" id="KW-0472">Membrane</keyword>
<accession>A0A077EA90</accession>
<dbReference type="STRING" id="1338011.BD94_0731"/>
<dbReference type="HOGENOM" id="CLU_2824296_0_0_10"/>
<evidence type="ECO:0000256" key="1">
    <source>
        <dbReference type="SAM" id="Phobius"/>
    </source>
</evidence>
<dbReference type="AlphaFoldDB" id="A0A077EA90"/>
<evidence type="ECO:0000313" key="2">
    <source>
        <dbReference type="EMBL" id="AIL44506.1"/>
    </source>
</evidence>
<protein>
    <submittedName>
        <fullName evidence="2">Uncharacterized protein</fullName>
    </submittedName>
</protein>
<keyword evidence="1" id="KW-0812">Transmembrane</keyword>
<dbReference type="Proteomes" id="UP000028933">
    <property type="component" value="Chromosome"/>
</dbReference>
<dbReference type="KEGG" id="eao:BD94_0731"/>
<sequence>MFVTSTGLLSFNGIVVAGEFVFFCVVICRALLPETSQQESFVVFVCPFAMLEYATPVMLRQTKISR</sequence>
<feature type="transmembrane region" description="Helical" evidence="1">
    <location>
        <begin position="7"/>
        <end position="32"/>
    </location>
</feature>
<dbReference type="EMBL" id="CP007547">
    <property type="protein sequence ID" value="AIL44506.1"/>
    <property type="molecule type" value="Genomic_DNA"/>
</dbReference>
<gene>
    <name evidence="2" type="ORF">BD94_0731</name>
</gene>
<organism evidence="2 3">
    <name type="scientific">Elizabethkingia anophelis NUHP1</name>
    <dbReference type="NCBI Taxonomy" id="1338011"/>
    <lineage>
        <taxon>Bacteria</taxon>
        <taxon>Pseudomonadati</taxon>
        <taxon>Bacteroidota</taxon>
        <taxon>Flavobacteriia</taxon>
        <taxon>Flavobacteriales</taxon>
        <taxon>Weeksellaceae</taxon>
        <taxon>Elizabethkingia</taxon>
    </lineage>
</organism>
<reference evidence="2 3" key="1">
    <citation type="journal article" date="2013" name="Lancet">
        <title>First case of E anophelis outbreak in an intensive-care unit.</title>
        <authorList>
            <person name="Teo J."/>
            <person name="Tan S.Y."/>
            <person name="Tay M."/>
            <person name="Ding Y."/>
            <person name="Kjelleberg S."/>
            <person name="Givskov M."/>
            <person name="Lin R.T."/>
            <person name="Yang L."/>
        </authorList>
    </citation>
    <scope>NUCLEOTIDE SEQUENCE [LARGE SCALE GENOMIC DNA]</scope>
    <source>
        <strain evidence="2 3">NUHP1</strain>
    </source>
</reference>
<proteinExistence type="predicted"/>
<keyword evidence="1" id="KW-1133">Transmembrane helix</keyword>